<dbReference type="EMBL" id="CACSIO010000002">
    <property type="protein sequence ID" value="CAA0092080.1"/>
    <property type="molecule type" value="Genomic_DNA"/>
</dbReference>
<dbReference type="CDD" id="cd07822">
    <property type="entry name" value="SRPBCC_4"/>
    <property type="match status" value="1"/>
</dbReference>
<evidence type="ECO:0000313" key="1">
    <source>
        <dbReference type="EMBL" id="CAA0092080.1"/>
    </source>
</evidence>
<dbReference type="InterPro" id="IPR023393">
    <property type="entry name" value="START-like_dom_sf"/>
</dbReference>
<dbReference type="Pfam" id="PF10604">
    <property type="entry name" value="Polyketide_cyc2"/>
    <property type="match status" value="1"/>
</dbReference>
<sequence length="148" mass="16738">MIKAQLPAVTIHAPIDEVWRHLSAIEQYPQWNRRATFDHKNQPVIAGRKLRMRVRLFGVVVPVPAVIECLEHQQELRWKGGIPGIYTGSHYFRLEAAGKDTIMVQGEDFQGVAVPLLWPVIKAELHRLYAEVAEDLAAVSEAGNLLNR</sequence>
<name>A0A5S9NNW2_9GAMM</name>
<protein>
    <recommendedName>
        <fullName evidence="3">Polyketide cyclase / dehydrase and lipid transport</fullName>
    </recommendedName>
</protein>
<proteinExistence type="predicted"/>
<evidence type="ECO:0000313" key="2">
    <source>
        <dbReference type="Proteomes" id="UP000441399"/>
    </source>
</evidence>
<dbReference type="InterPro" id="IPR019587">
    <property type="entry name" value="Polyketide_cyclase/dehydratase"/>
</dbReference>
<dbReference type="SUPFAM" id="SSF55961">
    <property type="entry name" value="Bet v1-like"/>
    <property type="match status" value="1"/>
</dbReference>
<evidence type="ECO:0008006" key="3">
    <source>
        <dbReference type="Google" id="ProtNLM"/>
    </source>
</evidence>
<dbReference type="AlphaFoldDB" id="A0A5S9NNW2"/>
<dbReference type="OrthoDB" id="191189at2"/>
<keyword evidence="2" id="KW-1185">Reference proteome</keyword>
<dbReference type="Proteomes" id="UP000441399">
    <property type="component" value="Unassembled WGS sequence"/>
</dbReference>
<reference evidence="1 2" key="1">
    <citation type="submission" date="2019-11" db="EMBL/GenBank/DDBJ databases">
        <authorList>
            <person name="Holert J."/>
        </authorList>
    </citation>
    <scope>NUCLEOTIDE SEQUENCE [LARGE SCALE GENOMIC DNA]</scope>
    <source>
        <strain evidence="1">SB11_3</strain>
    </source>
</reference>
<gene>
    <name evidence="1" type="ORF">OPDIPICF_03759</name>
</gene>
<dbReference type="PANTHER" id="PTHR36166">
    <property type="entry name" value="CHROMOSOME 9, WHOLE GENOME SHOTGUN SEQUENCE"/>
    <property type="match status" value="1"/>
</dbReference>
<accession>A0A5S9NNW2</accession>
<dbReference type="Gene3D" id="3.30.530.20">
    <property type="match status" value="1"/>
</dbReference>
<dbReference type="PANTHER" id="PTHR36166:SF1">
    <property type="entry name" value="SRPBCC DOMAIN-CONTAINING PROTEIN"/>
    <property type="match status" value="1"/>
</dbReference>
<organism evidence="1 2">
    <name type="scientific">BD1-7 clade bacterium</name>
    <dbReference type="NCBI Taxonomy" id="2029982"/>
    <lineage>
        <taxon>Bacteria</taxon>
        <taxon>Pseudomonadati</taxon>
        <taxon>Pseudomonadota</taxon>
        <taxon>Gammaproteobacteria</taxon>
        <taxon>Cellvibrionales</taxon>
        <taxon>Spongiibacteraceae</taxon>
        <taxon>BD1-7 clade</taxon>
    </lineage>
</organism>